<dbReference type="GO" id="GO:0008380">
    <property type="term" value="P:RNA splicing"/>
    <property type="evidence" value="ECO:0007669"/>
    <property type="project" value="UniProtKB-KW"/>
</dbReference>
<evidence type="ECO:0000256" key="1">
    <source>
        <dbReference type="ARBA" id="ARBA00004123"/>
    </source>
</evidence>
<comment type="similarity">
    <text evidence="2">Belongs to the RRM NCBP2 family.</text>
</comment>
<evidence type="ECO:0000256" key="9">
    <source>
        <dbReference type="ARBA" id="ARBA00059378"/>
    </source>
</evidence>
<comment type="subunit">
    <text evidence="3">Component of the nuclear cap-binding complex (CBC), a heterodimer composed of Cbp80 and Cbp20 that interacts with m7GpppG-capped RNA.</text>
</comment>
<dbReference type="EMBL" id="AJVK01022248">
    <property type="status" value="NOT_ANNOTATED_CDS"/>
    <property type="molecule type" value="Genomic_DNA"/>
</dbReference>
<dbReference type="GO" id="GO:0036038">
    <property type="term" value="C:MKS complex"/>
    <property type="evidence" value="ECO:0007669"/>
    <property type="project" value="InterPro"/>
</dbReference>
<dbReference type="Pfam" id="PF09773">
    <property type="entry name" value="Meckelin"/>
    <property type="match status" value="1"/>
</dbReference>
<keyword evidence="7" id="KW-0508">mRNA splicing</keyword>
<dbReference type="InterPro" id="IPR019170">
    <property type="entry name" value="Meckelin"/>
</dbReference>
<keyword evidence="8" id="KW-0539">Nucleus</keyword>
<evidence type="ECO:0000313" key="11">
    <source>
        <dbReference type="Proteomes" id="UP000092462"/>
    </source>
</evidence>
<dbReference type="Gene3D" id="3.30.70.330">
    <property type="match status" value="1"/>
</dbReference>
<dbReference type="InterPro" id="IPR012677">
    <property type="entry name" value="Nucleotide-bd_a/b_plait_sf"/>
</dbReference>
<comment type="subcellular location">
    <subcellularLocation>
        <location evidence="1">Nucleus</location>
    </subcellularLocation>
</comment>
<dbReference type="PANTHER" id="PTHR21274">
    <property type="entry name" value="MECKELIN"/>
    <property type="match status" value="1"/>
</dbReference>
<evidence type="ECO:0000256" key="3">
    <source>
        <dbReference type="ARBA" id="ARBA00011361"/>
    </source>
</evidence>
<dbReference type="SUPFAM" id="SSF54928">
    <property type="entry name" value="RNA-binding domain, RBD"/>
    <property type="match status" value="1"/>
</dbReference>
<organism evidence="10 11">
    <name type="scientific">Phlebotomus papatasi</name>
    <name type="common">Sandfly</name>
    <dbReference type="NCBI Taxonomy" id="29031"/>
    <lineage>
        <taxon>Eukaryota</taxon>
        <taxon>Metazoa</taxon>
        <taxon>Ecdysozoa</taxon>
        <taxon>Arthropoda</taxon>
        <taxon>Hexapoda</taxon>
        <taxon>Insecta</taxon>
        <taxon>Pterygota</taxon>
        <taxon>Neoptera</taxon>
        <taxon>Endopterygota</taxon>
        <taxon>Diptera</taxon>
        <taxon>Nematocera</taxon>
        <taxon>Psychodoidea</taxon>
        <taxon>Psychodidae</taxon>
        <taxon>Phlebotomus</taxon>
        <taxon>Phlebotomus</taxon>
    </lineage>
</organism>
<dbReference type="EnsemblMetazoa" id="PPAI001280-RA">
    <property type="protein sequence ID" value="PPAI001280-PA"/>
    <property type="gene ID" value="PPAI001280"/>
</dbReference>
<name>A0A1B0D1Q7_PHLPP</name>
<dbReference type="GO" id="GO:0003723">
    <property type="term" value="F:RNA binding"/>
    <property type="evidence" value="ECO:0007669"/>
    <property type="project" value="UniProtKB-UniRule"/>
</dbReference>
<dbReference type="PROSITE" id="PS50102">
    <property type="entry name" value="RRM"/>
    <property type="match status" value="1"/>
</dbReference>
<dbReference type="GO" id="GO:0006397">
    <property type="term" value="P:mRNA processing"/>
    <property type="evidence" value="ECO:0007669"/>
    <property type="project" value="UniProtKB-KW"/>
</dbReference>
<dbReference type="VEuPathDB" id="VectorBase:PPAPM1_012157"/>
<evidence type="ECO:0000256" key="4">
    <source>
        <dbReference type="ARBA" id="ARBA00022664"/>
    </source>
</evidence>
<keyword evidence="11" id="KW-1185">Reference proteome</keyword>
<dbReference type="Proteomes" id="UP000092462">
    <property type="component" value="Unassembled WGS sequence"/>
</dbReference>
<dbReference type="Pfam" id="PF00076">
    <property type="entry name" value="RRM_1"/>
    <property type="match status" value="1"/>
</dbReference>
<evidence type="ECO:0000313" key="10">
    <source>
        <dbReference type="EnsemblMetazoa" id="PPAI001280-PA"/>
    </source>
</evidence>
<comment type="function">
    <text evidence="9">Component of the cap-binding complex (CBC), which binds co-transcriptionally to the 5' cap of pre-mRNAs and is involved in various processes such as pre-mRNA splicing and RNA-mediated gene silencing (RNAi). The CBC complex is involved in miRNA-mediated RNA interference and is required for primary microRNAs (miRNAs) processing. Also involved in innate immunity via the short interfering RNAs (siRNAs) processing machinery by restricting the viral RNA production. In the CBC complex, Cbp20 recognizes and binds capped RNAs (m7GpppG-capped RNA) but requires Cbp80 to stabilize the movement of its N-terminal loop and lock the CBC into a high affinity cap-binding state with the cap structure.</text>
</comment>
<evidence type="ECO:0000256" key="6">
    <source>
        <dbReference type="ARBA" id="ARBA00023158"/>
    </source>
</evidence>
<dbReference type="InterPro" id="IPR000504">
    <property type="entry name" value="RRM_dom"/>
</dbReference>
<evidence type="ECO:0000256" key="8">
    <source>
        <dbReference type="ARBA" id="ARBA00023242"/>
    </source>
</evidence>
<dbReference type="FunFam" id="3.30.70.330:FF:000128">
    <property type="entry name" value="Nuclear cap-binding protein subunit 2"/>
    <property type="match status" value="1"/>
</dbReference>
<proteinExistence type="inferred from homology"/>
<dbReference type="SMART" id="SM00360">
    <property type="entry name" value="RRM"/>
    <property type="match status" value="1"/>
</dbReference>
<keyword evidence="4" id="KW-0507">mRNA processing</keyword>
<dbReference type="VEuPathDB" id="VectorBase:PPAI001280"/>
<dbReference type="AlphaFoldDB" id="A0A1B0D1Q7"/>
<dbReference type="InterPro" id="IPR034148">
    <property type="entry name" value="NCBP2_RRM"/>
</dbReference>
<dbReference type="GO" id="GO:0060271">
    <property type="term" value="P:cilium assembly"/>
    <property type="evidence" value="ECO:0007669"/>
    <property type="project" value="InterPro"/>
</dbReference>
<dbReference type="EMBL" id="AJVK01022249">
    <property type="status" value="NOT_ANNOTATED_CDS"/>
    <property type="molecule type" value="Genomic_DNA"/>
</dbReference>
<dbReference type="GO" id="GO:0031053">
    <property type="term" value="P:primary miRNA processing"/>
    <property type="evidence" value="ECO:0007669"/>
    <property type="project" value="UniProtKB-ARBA"/>
</dbReference>
<accession>A0A1B0D1Q7</accession>
<keyword evidence="5" id="KW-0694">RNA-binding</keyword>
<dbReference type="GO" id="GO:0005634">
    <property type="term" value="C:nucleus"/>
    <property type="evidence" value="ECO:0007669"/>
    <property type="project" value="UniProtKB-SubCell"/>
</dbReference>
<keyword evidence="6" id="KW-0943">RNA-mediated gene silencing</keyword>
<protein>
    <submittedName>
        <fullName evidence="10">Uncharacterized protein</fullName>
    </submittedName>
</protein>
<evidence type="ECO:0000256" key="7">
    <source>
        <dbReference type="ARBA" id="ARBA00023187"/>
    </source>
</evidence>
<reference evidence="10" key="1">
    <citation type="submission" date="2022-08" db="UniProtKB">
        <authorList>
            <consortium name="EnsemblMetazoa"/>
        </authorList>
    </citation>
    <scope>IDENTIFICATION</scope>
    <source>
        <strain evidence="10">Israel</strain>
    </source>
</reference>
<dbReference type="PANTHER" id="PTHR21274:SF0">
    <property type="entry name" value="MECKELIN"/>
    <property type="match status" value="1"/>
</dbReference>
<dbReference type="CDD" id="cd12240">
    <property type="entry name" value="RRM_NCBP2"/>
    <property type="match status" value="1"/>
</dbReference>
<evidence type="ECO:0000256" key="5">
    <source>
        <dbReference type="ARBA" id="ARBA00022884"/>
    </source>
</evidence>
<sequence length="760" mass="88346">MNVCGRSSIEELDKILDFSFDVQEGDTVNFTALQFTLDGQLKQFRPVNVLRELNLCPTSRREVLFGRSFSLSCKVPMEDVVLDGNSQLIFSTLFVNYIEKKMPLIRSIPVLIRNSPNSNMNDNPEAWQLVRRFFTVDLVSGLRSNYIPKIYEEDRLQDKFDFIRYLISVELRFRVKTESNKLSTPLLILKYGEYNTSQQDIHPTIDFHFSVTFSKSFNFQSLLEILLPIFILLAFVLAIFEAIAYKTRQHKLIYDLDVFGKFIVFLLSKIGTALFAIVIIICLYIHLTFKSQKQIQLLLPLPVEQLLKILTGIALILKSIKLAQHLWQIAHIDIFFIDWERPRIFENRNQLDTPSVCSGSVTARLASPCESISAWRSYFVANEWQELTTTRKISMFIHLVGLIWILLIVKAENFASRNFFFHLWPSKDPPDGILLMSTGILAFTFIYIIQRIFNFVIWERYFKNPIQQFIDVCCIANVSVFILRLESYGYYIHGRSPHGFSDTDICSMILQFRQEERGQRGLTPGSELQTYSLLAPRNLRQHPPQINEYVTKGYEGNFERTILTYYSINRFFGAFIDHALKDLDYIVKEKTILEKLLNCEFEAILSETSSVELSSYRDQHFKGSRTDQERLLKTSTTLYVGNLSFFTTEEQIHELFSRCGDIRRIVMGLDKFKKTPCGFCFVEYYTRNDAEMSMRYINGTRLDDRLIRVDWDAGFIEGRQYGRGKSGGQVRDEYRTDYDSGRGGYGKILQQKAVPNTDNL</sequence>
<evidence type="ECO:0000256" key="2">
    <source>
        <dbReference type="ARBA" id="ARBA00010725"/>
    </source>
</evidence>
<dbReference type="InterPro" id="IPR035979">
    <property type="entry name" value="RBD_domain_sf"/>
</dbReference>